<evidence type="ECO:0000313" key="1">
    <source>
        <dbReference type="EMBL" id="VFU23567.1"/>
    </source>
</evidence>
<gene>
    <name evidence="1" type="ORF">SVIM_LOCUS36899</name>
</gene>
<dbReference type="AlphaFoldDB" id="A0A6N2K5N3"/>
<reference evidence="1" key="1">
    <citation type="submission" date="2019-03" db="EMBL/GenBank/DDBJ databases">
        <authorList>
            <person name="Mank J."/>
            <person name="Almeida P."/>
        </authorList>
    </citation>
    <scope>NUCLEOTIDE SEQUENCE</scope>
    <source>
        <strain evidence="1">78183</strain>
    </source>
</reference>
<proteinExistence type="predicted"/>
<name>A0A6N2K5N3_SALVM</name>
<dbReference type="EMBL" id="CAADRP010000114">
    <property type="protein sequence ID" value="VFU23567.1"/>
    <property type="molecule type" value="Genomic_DNA"/>
</dbReference>
<sequence length="179" mass="19914">MREEHDPIAYEESASTSAAPANLIPSHAMEVLVLLPIANESLEANAIVEPVISRSENVNTQPLPENFVKLNSDTALCSTGCTDSKRLPEIIVLLIAHKWIQPRNLSMEEEDNYVEYVPVAKRRALTAQMILQRRGNSSALEDELEKSKLAEAKPSLLVKASQLKRDPPEISRTELIMQC</sequence>
<protein>
    <submittedName>
        <fullName evidence="1">Uncharacterized protein</fullName>
    </submittedName>
</protein>
<organism evidence="1">
    <name type="scientific">Salix viminalis</name>
    <name type="common">Common osier</name>
    <name type="synonym">Basket willow</name>
    <dbReference type="NCBI Taxonomy" id="40686"/>
    <lineage>
        <taxon>Eukaryota</taxon>
        <taxon>Viridiplantae</taxon>
        <taxon>Streptophyta</taxon>
        <taxon>Embryophyta</taxon>
        <taxon>Tracheophyta</taxon>
        <taxon>Spermatophyta</taxon>
        <taxon>Magnoliopsida</taxon>
        <taxon>eudicotyledons</taxon>
        <taxon>Gunneridae</taxon>
        <taxon>Pentapetalae</taxon>
        <taxon>rosids</taxon>
        <taxon>fabids</taxon>
        <taxon>Malpighiales</taxon>
        <taxon>Salicaceae</taxon>
        <taxon>Saliceae</taxon>
        <taxon>Salix</taxon>
    </lineage>
</organism>
<accession>A0A6N2K5N3</accession>